<dbReference type="InterPro" id="IPR020846">
    <property type="entry name" value="MFS_dom"/>
</dbReference>
<feature type="transmembrane region" description="Helical" evidence="6">
    <location>
        <begin position="133"/>
        <end position="153"/>
    </location>
</feature>
<organism evidence="7">
    <name type="scientific">Cyprideis torosa</name>
    <dbReference type="NCBI Taxonomy" id="163714"/>
    <lineage>
        <taxon>Eukaryota</taxon>
        <taxon>Metazoa</taxon>
        <taxon>Ecdysozoa</taxon>
        <taxon>Arthropoda</taxon>
        <taxon>Crustacea</taxon>
        <taxon>Oligostraca</taxon>
        <taxon>Ostracoda</taxon>
        <taxon>Podocopa</taxon>
        <taxon>Podocopida</taxon>
        <taxon>Cytherocopina</taxon>
        <taxon>Cytheroidea</taxon>
        <taxon>Cytherideidae</taxon>
        <taxon>Cyprideis</taxon>
    </lineage>
</organism>
<dbReference type="GO" id="GO:0006820">
    <property type="term" value="P:monoatomic anion transport"/>
    <property type="evidence" value="ECO:0007669"/>
    <property type="project" value="TreeGrafter"/>
</dbReference>
<keyword evidence="2 6" id="KW-0812">Transmembrane</keyword>
<evidence type="ECO:0000256" key="4">
    <source>
        <dbReference type="ARBA" id="ARBA00023136"/>
    </source>
</evidence>
<dbReference type="GO" id="GO:0016020">
    <property type="term" value="C:membrane"/>
    <property type="evidence" value="ECO:0007669"/>
    <property type="project" value="UniProtKB-SubCell"/>
</dbReference>
<dbReference type="PROSITE" id="PS00217">
    <property type="entry name" value="SUGAR_TRANSPORT_2"/>
    <property type="match status" value="1"/>
</dbReference>
<comment type="subcellular location">
    <subcellularLocation>
        <location evidence="1">Membrane</location>
        <topology evidence="1">Multi-pass membrane protein</topology>
    </subcellularLocation>
</comment>
<evidence type="ECO:0000256" key="1">
    <source>
        <dbReference type="ARBA" id="ARBA00004141"/>
    </source>
</evidence>
<sequence length="229" mass="24710">MSSPKMANGMTEEARSPSSSKLVDEEQPKCALKCRHIFALMGFLGYINVYALRVNISVAIVGMVNNTAVLETIHAELEEGEVQEEIFFSCPVDNVTLGNTFENGTISNTTTTGPVDDGNGNGEFNWDATTQGLILGSFFWGYVFTQLPGGIIAKRFGGKWVYGIGTLLASVFALLTPVAARWGVGGVVSVRVIQGLGEGVVFPATHCLMSQWVPPLDRSRYSSFVYLAL</sequence>
<dbReference type="SUPFAM" id="SSF103473">
    <property type="entry name" value="MFS general substrate transporter"/>
    <property type="match status" value="1"/>
</dbReference>
<name>A0A7R8ZTS8_9CRUS</name>
<evidence type="ECO:0000256" key="5">
    <source>
        <dbReference type="SAM" id="MobiDB-lite"/>
    </source>
</evidence>
<dbReference type="GO" id="GO:0022857">
    <property type="term" value="F:transmembrane transporter activity"/>
    <property type="evidence" value="ECO:0007669"/>
    <property type="project" value="InterPro"/>
</dbReference>
<evidence type="ECO:0000256" key="2">
    <source>
        <dbReference type="ARBA" id="ARBA00022692"/>
    </source>
</evidence>
<dbReference type="InterPro" id="IPR011701">
    <property type="entry name" value="MFS"/>
</dbReference>
<reference evidence="7" key="1">
    <citation type="submission" date="2020-11" db="EMBL/GenBank/DDBJ databases">
        <authorList>
            <person name="Tran Van P."/>
        </authorList>
    </citation>
    <scope>NUCLEOTIDE SEQUENCE</scope>
</reference>
<protein>
    <submittedName>
        <fullName evidence="7">Uncharacterized protein</fullName>
    </submittedName>
</protein>
<dbReference type="Pfam" id="PF07690">
    <property type="entry name" value="MFS_1"/>
    <property type="match status" value="1"/>
</dbReference>
<dbReference type="AlphaFoldDB" id="A0A7R8ZTS8"/>
<dbReference type="Gene3D" id="1.20.1250.20">
    <property type="entry name" value="MFS general substrate transporter like domains"/>
    <property type="match status" value="1"/>
</dbReference>
<dbReference type="PROSITE" id="PS50850">
    <property type="entry name" value="MFS"/>
    <property type="match status" value="1"/>
</dbReference>
<evidence type="ECO:0000313" key="7">
    <source>
        <dbReference type="EMBL" id="CAD7236748.1"/>
    </source>
</evidence>
<dbReference type="InterPro" id="IPR036259">
    <property type="entry name" value="MFS_trans_sf"/>
</dbReference>
<dbReference type="InterPro" id="IPR050382">
    <property type="entry name" value="MFS_Na/Anion_cotransporter"/>
</dbReference>
<gene>
    <name evidence="7" type="ORF">CTOB1V02_LOCUS14563</name>
</gene>
<feature type="region of interest" description="Disordered" evidence="5">
    <location>
        <begin position="1"/>
        <end position="22"/>
    </location>
</feature>
<accession>A0A7R8ZTS8</accession>
<keyword evidence="4 6" id="KW-0472">Membrane</keyword>
<evidence type="ECO:0000256" key="6">
    <source>
        <dbReference type="SAM" id="Phobius"/>
    </source>
</evidence>
<feature type="transmembrane region" description="Helical" evidence="6">
    <location>
        <begin position="160"/>
        <end position="180"/>
    </location>
</feature>
<dbReference type="InterPro" id="IPR005829">
    <property type="entry name" value="Sugar_transporter_CS"/>
</dbReference>
<evidence type="ECO:0000256" key="3">
    <source>
        <dbReference type="ARBA" id="ARBA00022989"/>
    </source>
</evidence>
<feature type="transmembrane region" description="Helical" evidence="6">
    <location>
        <begin position="37"/>
        <end position="61"/>
    </location>
</feature>
<dbReference type="PANTHER" id="PTHR11662:SF399">
    <property type="entry name" value="FI19708P1-RELATED"/>
    <property type="match status" value="1"/>
</dbReference>
<dbReference type="OrthoDB" id="6370258at2759"/>
<keyword evidence="3 6" id="KW-1133">Transmembrane helix</keyword>
<dbReference type="PANTHER" id="PTHR11662">
    <property type="entry name" value="SOLUTE CARRIER FAMILY 17"/>
    <property type="match status" value="1"/>
</dbReference>
<proteinExistence type="predicted"/>
<dbReference type="EMBL" id="OB681562">
    <property type="protein sequence ID" value="CAD7236748.1"/>
    <property type="molecule type" value="Genomic_DNA"/>
</dbReference>